<dbReference type="GO" id="GO:0106310">
    <property type="term" value="F:protein serine kinase activity"/>
    <property type="evidence" value="ECO:0007669"/>
    <property type="project" value="RHEA"/>
</dbReference>
<dbReference type="GO" id="GO:0005634">
    <property type="term" value="C:nucleus"/>
    <property type="evidence" value="ECO:0007669"/>
    <property type="project" value="UniProtKB-SubCell"/>
</dbReference>
<dbReference type="EMBL" id="NPIC01000002">
    <property type="protein sequence ID" value="RDL39755.1"/>
    <property type="molecule type" value="Genomic_DNA"/>
</dbReference>
<comment type="similarity">
    <text evidence="3 20">Belongs to the PI3/PI4-kinase family. ATM subfamily.</text>
</comment>
<comment type="subcellular location">
    <subcellularLocation>
        <location evidence="2 20">Chromosome</location>
        <location evidence="2 20">Telomere</location>
    </subcellularLocation>
    <subcellularLocation>
        <location evidence="1 20">Nucleus</location>
    </subcellularLocation>
</comment>
<evidence type="ECO:0000256" key="12">
    <source>
        <dbReference type="ARBA" id="ARBA00022777"/>
    </source>
</evidence>
<dbReference type="InterPro" id="IPR036940">
    <property type="entry name" value="PI3/4_kinase_cat_sf"/>
</dbReference>
<comment type="caution">
    <text evidence="25">The sequence shown here is derived from an EMBL/GenBank/DDBJ whole genome shotgun (WGS) entry which is preliminary data.</text>
</comment>
<evidence type="ECO:0000313" key="25">
    <source>
        <dbReference type="EMBL" id="RDL39755.1"/>
    </source>
</evidence>
<dbReference type="InterPro" id="IPR044107">
    <property type="entry name" value="PIKKc_ATM"/>
</dbReference>
<evidence type="ECO:0000259" key="22">
    <source>
        <dbReference type="PROSITE" id="PS50290"/>
    </source>
</evidence>
<protein>
    <recommendedName>
        <fullName evidence="6 20">Serine/threonine-protein kinase Tel1</fullName>
        <ecNumber evidence="5 20">2.7.11.1</ecNumber>
    </recommendedName>
</protein>
<dbReference type="Pfam" id="PF00454">
    <property type="entry name" value="PI3_PI4_kinase"/>
    <property type="match status" value="1"/>
</dbReference>
<dbReference type="GeneID" id="43596944"/>
<dbReference type="SMART" id="SM01342">
    <property type="entry name" value="TAN"/>
    <property type="match status" value="1"/>
</dbReference>
<keyword evidence="11 20" id="KW-0227">DNA damage</keyword>
<dbReference type="InterPro" id="IPR011009">
    <property type="entry name" value="Kinase-like_dom_sf"/>
</dbReference>
<dbReference type="InterPro" id="IPR038980">
    <property type="entry name" value="ATM_plant"/>
</dbReference>
<comment type="subunit">
    <text evidence="4">Associates with DNA double-strand breaks.</text>
</comment>
<evidence type="ECO:0000256" key="10">
    <source>
        <dbReference type="ARBA" id="ARBA00022741"/>
    </source>
</evidence>
<proteinExistence type="inferred from homology"/>
<feature type="compositionally biased region" description="Polar residues" evidence="21">
    <location>
        <begin position="206"/>
        <end position="219"/>
    </location>
</feature>
<evidence type="ECO:0000313" key="26">
    <source>
        <dbReference type="Proteomes" id="UP000254866"/>
    </source>
</evidence>
<organism evidence="25 26">
    <name type="scientific">Venustampulla echinocandica</name>
    <dbReference type="NCBI Taxonomy" id="2656787"/>
    <lineage>
        <taxon>Eukaryota</taxon>
        <taxon>Fungi</taxon>
        <taxon>Dikarya</taxon>
        <taxon>Ascomycota</taxon>
        <taxon>Pezizomycotina</taxon>
        <taxon>Leotiomycetes</taxon>
        <taxon>Helotiales</taxon>
        <taxon>Pleuroascaceae</taxon>
        <taxon>Venustampulla</taxon>
    </lineage>
</organism>
<dbReference type="GO" id="GO:0006325">
    <property type="term" value="P:chromatin organization"/>
    <property type="evidence" value="ECO:0007669"/>
    <property type="project" value="UniProtKB-KW"/>
</dbReference>
<feature type="domain" description="FAT" evidence="23">
    <location>
        <begin position="1827"/>
        <end position="2433"/>
    </location>
</feature>
<dbReference type="SUPFAM" id="SSF56112">
    <property type="entry name" value="Protein kinase-like (PK-like)"/>
    <property type="match status" value="1"/>
</dbReference>
<keyword evidence="7 20" id="KW-0158">Chromosome</keyword>
<evidence type="ECO:0000256" key="11">
    <source>
        <dbReference type="ARBA" id="ARBA00022763"/>
    </source>
</evidence>
<gene>
    <name evidence="25" type="ORF">BP5553_04095</name>
</gene>
<dbReference type="InterPro" id="IPR021668">
    <property type="entry name" value="TAN"/>
</dbReference>
<evidence type="ECO:0000256" key="17">
    <source>
        <dbReference type="ARBA" id="ARBA00025079"/>
    </source>
</evidence>
<feature type="region of interest" description="Disordered" evidence="21">
    <location>
        <begin position="182"/>
        <end position="219"/>
    </location>
</feature>
<dbReference type="InterPro" id="IPR018936">
    <property type="entry name" value="PI3/4_kinase_CS"/>
</dbReference>
<evidence type="ECO:0000256" key="6">
    <source>
        <dbReference type="ARBA" id="ARBA00014619"/>
    </source>
</evidence>
<dbReference type="FunFam" id="3.30.1010.10:FF:000019">
    <property type="entry name" value="Serine/threonine-protein kinase Tel1"/>
    <property type="match status" value="1"/>
</dbReference>
<evidence type="ECO:0000256" key="18">
    <source>
        <dbReference type="ARBA" id="ARBA00047899"/>
    </source>
</evidence>
<feature type="compositionally biased region" description="Low complexity" evidence="21">
    <location>
        <begin position="184"/>
        <end position="202"/>
    </location>
</feature>
<dbReference type="Proteomes" id="UP000254866">
    <property type="component" value="Unassembled WGS sequence"/>
</dbReference>
<evidence type="ECO:0000256" key="7">
    <source>
        <dbReference type="ARBA" id="ARBA00022454"/>
    </source>
</evidence>
<name>A0A370TW51_9HELO</name>
<dbReference type="SMART" id="SM00146">
    <property type="entry name" value="PI3Kc"/>
    <property type="match status" value="1"/>
</dbReference>
<dbReference type="PANTHER" id="PTHR37079:SF4">
    <property type="entry name" value="SERINE_THREONINE-PROTEIN KINASE ATM"/>
    <property type="match status" value="1"/>
</dbReference>
<dbReference type="PROSITE" id="PS00916">
    <property type="entry name" value="PI3_4_KINASE_2"/>
    <property type="match status" value="1"/>
</dbReference>
<dbReference type="GO" id="GO:0000781">
    <property type="term" value="C:chromosome, telomeric region"/>
    <property type="evidence" value="ECO:0007669"/>
    <property type="project" value="UniProtKB-SubCell"/>
</dbReference>
<reference evidence="25 26" key="1">
    <citation type="journal article" date="2018" name="IMA Fungus">
        <title>IMA Genome-F 9: Draft genome sequence of Annulohypoxylon stygium, Aspergillus mulundensis, Berkeleyomyces basicola (syn. Thielaviopsis basicola), Ceratocystis smalleyi, two Cercospora beticola strains, Coleophoma cylindrospora, Fusarium fracticaudum, Phialophora cf. hyalina, and Morchella septimelata.</title>
        <authorList>
            <person name="Wingfield B.D."/>
            <person name="Bills G.F."/>
            <person name="Dong Y."/>
            <person name="Huang W."/>
            <person name="Nel W.J."/>
            <person name="Swalarsk-Parry B.S."/>
            <person name="Vaghefi N."/>
            <person name="Wilken P.M."/>
            <person name="An Z."/>
            <person name="de Beer Z.W."/>
            <person name="De Vos L."/>
            <person name="Chen L."/>
            <person name="Duong T.A."/>
            <person name="Gao Y."/>
            <person name="Hammerbacher A."/>
            <person name="Kikkert J.R."/>
            <person name="Li Y."/>
            <person name="Li H."/>
            <person name="Li K."/>
            <person name="Li Q."/>
            <person name="Liu X."/>
            <person name="Ma X."/>
            <person name="Naidoo K."/>
            <person name="Pethybridge S.J."/>
            <person name="Sun J."/>
            <person name="Steenkamp E.T."/>
            <person name="van der Nest M.A."/>
            <person name="van Wyk S."/>
            <person name="Wingfield M.J."/>
            <person name="Xiong C."/>
            <person name="Yue Q."/>
            <person name="Zhang X."/>
        </authorList>
    </citation>
    <scope>NUCLEOTIDE SEQUENCE [LARGE SCALE GENOMIC DNA]</scope>
    <source>
        <strain evidence="25 26">BP 5553</strain>
    </source>
</reference>
<keyword evidence="16 20" id="KW-0539">Nucleus</keyword>
<dbReference type="GO" id="GO:0035556">
    <property type="term" value="P:intracellular signal transduction"/>
    <property type="evidence" value="ECO:0007669"/>
    <property type="project" value="UniProtKB-ARBA"/>
</dbReference>
<dbReference type="GO" id="GO:0005524">
    <property type="term" value="F:ATP binding"/>
    <property type="evidence" value="ECO:0007669"/>
    <property type="project" value="UniProtKB-KW"/>
</dbReference>
<dbReference type="OrthoDB" id="381190at2759"/>
<dbReference type="InterPro" id="IPR014009">
    <property type="entry name" value="PIK_FAT"/>
</dbReference>
<evidence type="ECO:0000256" key="13">
    <source>
        <dbReference type="ARBA" id="ARBA00022840"/>
    </source>
</evidence>
<comment type="catalytic activity">
    <reaction evidence="19">
        <text>L-seryl-[protein] + ATP = O-phospho-L-seryl-[protein] + ADP + H(+)</text>
        <dbReference type="Rhea" id="RHEA:17989"/>
        <dbReference type="Rhea" id="RHEA-COMP:9863"/>
        <dbReference type="Rhea" id="RHEA-COMP:11604"/>
        <dbReference type="ChEBI" id="CHEBI:15378"/>
        <dbReference type="ChEBI" id="CHEBI:29999"/>
        <dbReference type="ChEBI" id="CHEBI:30616"/>
        <dbReference type="ChEBI" id="CHEBI:83421"/>
        <dbReference type="ChEBI" id="CHEBI:456216"/>
        <dbReference type="EC" id="2.7.11.1"/>
    </reaction>
</comment>
<dbReference type="InterPro" id="IPR000403">
    <property type="entry name" value="PI3/4_kinase_cat_dom"/>
</dbReference>
<dbReference type="GO" id="GO:0006281">
    <property type="term" value="P:DNA repair"/>
    <property type="evidence" value="ECO:0007669"/>
    <property type="project" value="InterPro"/>
</dbReference>
<evidence type="ECO:0000256" key="2">
    <source>
        <dbReference type="ARBA" id="ARBA00004574"/>
    </source>
</evidence>
<keyword evidence="13 20" id="KW-0067">ATP-binding</keyword>
<dbReference type="EC" id="2.7.11.1" evidence="5 20"/>
<keyword evidence="14 20" id="KW-0156">Chromatin regulator</keyword>
<dbReference type="STRING" id="2656787.A0A370TW51"/>
<dbReference type="Pfam" id="PF11640">
    <property type="entry name" value="TAN"/>
    <property type="match status" value="1"/>
</dbReference>
<evidence type="ECO:0000256" key="5">
    <source>
        <dbReference type="ARBA" id="ARBA00012513"/>
    </source>
</evidence>
<keyword evidence="10 20" id="KW-0547">Nucleotide-binding</keyword>
<evidence type="ECO:0000256" key="9">
    <source>
        <dbReference type="ARBA" id="ARBA00022679"/>
    </source>
</evidence>
<keyword evidence="12 20" id="KW-0418">Kinase</keyword>
<dbReference type="PANTHER" id="PTHR37079">
    <property type="entry name" value="SERINE/THREONINE-PROTEIN KINASE ATM"/>
    <property type="match status" value="1"/>
</dbReference>
<feature type="domain" description="FATC" evidence="24">
    <location>
        <begin position="2862"/>
        <end position="2894"/>
    </location>
</feature>
<comment type="function">
    <text evidence="17 20">Serine/threonine protein kinase which activates checkpoint signaling upon genotoxic stresses such as ionizing radiation (IR), ultraviolet light (UV), or DNA replication stalling, thereby acting as a DNA damage sensor. Recognizes the substrate consensus sequence [ST]-Q. Phosphorylates histone H2A to form H2AS128ph (gamma-H2A) at sites of DNA damage, involved in the regulation of DNA damage response mechanism. Required for the control of telomere length and genome stability.</text>
</comment>
<evidence type="ECO:0000256" key="21">
    <source>
        <dbReference type="SAM" id="MobiDB-lite"/>
    </source>
</evidence>
<evidence type="ECO:0000256" key="4">
    <source>
        <dbReference type="ARBA" id="ARBA00011370"/>
    </source>
</evidence>
<keyword evidence="15 20" id="KW-0779">Telomere</keyword>
<dbReference type="Pfam" id="PF02260">
    <property type="entry name" value="FATC"/>
    <property type="match status" value="1"/>
</dbReference>
<dbReference type="RefSeq" id="XP_031872411.1">
    <property type="nucleotide sequence ID" value="XM_032012718.1"/>
</dbReference>
<comment type="catalytic activity">
    <reaction evidence="18 20">
        <text>L-threonyl-[protein] + ATP = O-phospho-L-threonyl-[protein] + ADP + H(+)</text>
        <dbReference type="Rhea" id="RHEA:46608"/>
        <dbReference type="Rhea" id="RHEA-COMP:11060"/>
        <dbReference type="Rhea" id="RHEA-COMP:11605"/>
        <dbReference type="ChEBI" id="CHEBI:15378"/>
        <dbReference type="ChEBI" id="CHEBI:30013"/>
        <dbReference type="ChEBI" id="CHEBI:30616"/>
        <dbReference type="ChEBI" id="CHEBI:61977"/>
        <dbReference type="ChEBI" id="CHEBI:456216"/>
        <dbReference type="EC" id="2.7.11.1"/>
    </reaction>
</comment>
<evidence type="ECO:0000256" key="20">
    <source>
        <dbReference type="RuleBase" id="RU365027"/>
    </source>
</evidence>
<evidence type="ECO:0000259" key="24">
    <source>
        <dbReference type="PROSITE" id="PS51190"/>
    </source>
</evidence>
<dbReference type="Gene3D" id="1.10.1070.11">
    <property type="entry name" value="Phosphatidylinositol 3-/4-kinase, catalytic domain"/>
    <property type="match status" value="1"/>
</dbReference>
<evidence type="ECO:0000256" key="19">
    <source>
        <dbReference type="ARBA" id="ARBA00048679"/>
    </source>
</evidence>
<dbReference type="Gene3D" id="3.30.1010.10">
    <property type="entry name" value="Phosphatidylinositol 3-kinase Catalytic Subunit, Chain A, domain 4"/>
    <property type="match status" value="1"/>
</dbReference>
<dbReference type="PROSITE" id="PS51190">
    <property type="entry name" value="FATC"/>
    <property type="match status" value="1"/>
</dbReference>
<evidence type="ECO:0000256" key="3">
    <source>
        <dbReference type="ARBA" id="ARBA00010769"/>
    </source>
</evidence>
<dbReference type="GO" id="GO:0004674">
    <property type="term" value="F:protein serine/threonine kinase activity"/>
    <property type="evidence" value="ECO:0007669"/>
    <property type="project" value="UniProtKB-KW"/>
</dbReference>
<feature type="domain" description="PI3K/PI4K catalytic" evidence="22">
    <location>
        <begin position="2538"/>
        <end position="2851"/>
    </location>
</feature>
<keyword evidence="26" id="KW-1185">Reference proteome</keyword>
<sequence>MGESNGDRGAIRLDSVLETLERGGEKRERTEGLKAQDLKIILDPRKAANLGVLDDRSWHKIFEVLFKVALSEKHIFLAAKKTIRSTAVSRLTACADLVRLGIKAAAPKLKVKTVAAVIDHIIQTLPNANGEYCQPLIENYLKALSAVLEHQANVERLREDTWTDAVDFCLVGINRYLDSTHGEVSGLPRSSSGLRSSHVSRPLARSASTDVNPHNSRTLSRPNVEDILQSLHSLVAVPNAPLSERFQAITDAAVRLLQSQGSSSVAQDVIPIICRFWQGKTVAKDEMLNSVRDEMLVFLFIIHLHLERSIRDGEDGVLAMLEDLSDVLRLDYARRSGRDQLQLDDLDMIDCGASASDTAPFSLNAFRLKSHHIRGERNWANLQAIGILERLISLGRDGEKSRFEVAGHDHDRHPRKRQRIAQPHDRIIEPLKSEDERLRLAGLQSLPFILADFELHALGLEEILGQLQICASDKRGCTFQKAGIETGSRHWLPLWQIGSRSLTFSTTCRAAALQLHAILAKGLLHYQDVGEDVSAMVNVADINGPTRISEVPSASLVTSQHAIRWLCSRWNPVDREFAAHYALHIYPYQIINLFRTGLGLHRWTMPSGSNLPLGRLAQTWQHHLDSQGVVRYLLLLENLCISPRDPCSSCPKDAKSGTTTFILDTAHFNSIRRLILEILQPKCRELYQSWETYNVDHLTPVSADTFRCAVYSCITMLLVMPHFSQEGLPQLHDFDDWQQHFSRELMAFLNATDARDPDGARSLAETLIQCIQPYLPSCRSKELSQFSKISPHLLSFFVKIAEDFNKRRSFFAPLPSNPDNDAMDVDDDFDDFSTQHSHTRADRQKWMVPRQVLALDASPASFNFVVYARLLLVAAIEVTPEYTQFLPTIFVDQIVALSDEELLLGRSFLREVVHSDLAIDIADATRLMNRVIDILEAHEFDRCEVTLVLSLDLLVGLGQIWAANDAPNDLAEYASGIYQWFIDKALKNMIVSPEVQKGVVSLLLLLIRIEPEYGIDLSLPSARSSLFNLLQKGNASVKFCIGNQLPGIFHLFLLDDHDSIFLDILDKLPSDPEWIEGISFRLFSLARLASEWPTLLRRCIYHIFEVPGKLPECIKYATECLSDVSIALKLDTAKELFALFAPQLLYTWLELGDIENIPFQIFGFSSLKDLILDVQDEAIGLMIMRDQDNAVEEVARILGKKEDVLLKSSFAKVMAYTVAHDTSVPALSDGKKHITGEARVKKRLGQEQFFQCLNLHFADIIAILFNISDPQDNLDKYLMKKEELVYAGKIMTKIKSLSSSRTNLPPMQQPTFRARYLAAQIAHLCTRTEFESAEIYTPALVTSIARKLSITIHPSLGSLHACSVLRKLRTLICLAGSSATTGYPLEMLLQIFRPFINDPQCADDAIGITQYLLMSGSQYLTQAPSFVAGIALAILGSLRAFLKAGRASSTQESQHTSTVSRVQAFHKWFGAYLANYNTPELSNHSQAYFRALLKSGYVTEWTGNADLGTPESELLIQLLQDDRTNENLLSRPSRELTLDMLCSEFQPPASFRTDILGEDESAAANAVVVWKSCRGDRASKEYLSWAARVVGRAFIASGHIDQDLLRESTLARIKQLSTSARETGDSRSCVLNILQELTQGYDKYNVGLAEAALRFVMTTSDDSLVETGQKCLTNGLYCASIWAPYQVPPSESLYNHLDNDSLSDPYDSDAIFQVHWLRNLSIALAISVENDTLLRAVVPVLKEVPGFAEQAFPFILHLVLSINFRSQRTAKKDLSTASETWFQNCQGGDKNNLKVLINAILYLRTQPIPDENSSADRLHWLSINYMKAATAAIHCGMYKTALLFVEEHCSAPAKSSRRSSFKEAIDQSDVSQDVLLAIFQNIDDPDLYYGVRQKANLGTILARFEYEKDGPKSLAFRGAQFDSHIRRRDPQSEHDAQTLVKTLDVLSLSGLSHSILQAQQSVGMSATSLESMFRTARKLEQWDIPVPSVSSNNAVTIYKAFQTINTAVDHATICQAINEGFDCTMNSLVREDLGANDLHGALQTLAALVEMDEVFATRGSQEIEQMLARFQSRSSWMKIGRFDDISQILSCRATMLSTLSQQPRLQSLMKIDPVDTRLVEVQASLLASSLNRAHNALQESLSLATSMMDLITPCHELSLNVEAAVHVEAANALWDQGEVTSSIGILHALDNASFLKKQAIPVGHSDLLSKIGHQVSVARLEKADKIIDKYLKPALKELKGRVTGSDASQVFHQFAVFCDQQLQDPDSIEDFERLKKLSKGKKDEVEQWEKLLKTATSSTDRNRYKNQHSKAKTWYRLDEEELQRHITSSEEFLRQSLENYLLALAASDEHDSTALRFSALWLEHAEEPLANDAVSKHLGQVPSRKFAPLMNQLTSRLQDSSVRFQKLLFSLVLRISTDHPYHGMYQIYSGASNRPSSKDEAAMSRKEAAKKVASQLATTERVSYIWTALNATNKLYGLLAGEKDDQKYKSGRRVQLKDSQAASRLNAHLAKYRIPSPTMHIPLAADLNYSKIPSMIKLEPTMSIASGVSAPKIITAIADNGAKFKQLVKGGNDDLRQDAIMEQVFEQVSELLKTNRSTRQRDLKIRTYKVLPLTSIAGVIEFVPNTIPLHEYLMPAHERYYPKGLKGNQCRKEIGEVQTQSVDVRVKKFRQVTERFHPVMRYFFTERFTDPDEWFVKRLAYTRSTAAISILGHVLGLGDRHGHNILLDAHSGEVVHIDLGVAFEMGRVLPVPELVPFRLTRDIIDGMGITKTEGVFRRCCEFTLEALRKEAYSIMTILDVLRYDPLYSWSISPVRLAKLQEGQSALNANVENANANATTKEAVNEPGEADRALTVVNKKLSKTLSVQATVNDLINQASDEKNLAVLYSGWAAYA</sequence>
<keyword evidence="8 20" id="KW-0723">Serine/threonine-protein kinase</keyword>
<accession>A0A370TW51</accession>
<keyword evidence="9 20" id="KW-0808">Transferase</keyword>
<evidence type="ECO:0000256" key="16">
    <source>
        <dbReference type="ARBA" id="ARBA00023242"/>
    </source>
</evidence>
<dbReference type="PROSITE" id="PS50290">
    <property type="entry name" value="PI3_4_KINASE_3"/>
    <property type="match status" value="1"/>
</dbReference>
<dbReference type="SMART" id="SM01343">
    <property type="entry name" value="FATC"/>
    <property type="match status" value="1"/>
</dbReference>
<evidence type="ECO:0000256" key="14">
    <source>
        <dbReference type="ARBA" id="ARBA00022853"/>
    </source>
</evidence>
<evidence type="ECO:0000256" key="8">
    <source>
        <dbReference type="ARBA" id="ARBA00022527"/>
    </source>
</evidence>
<dbReference type="PROSITE" id="PS00915">
    <property type="entry name" value="PI3_4_KINASE_1"/>
    <property type="match status" value="1"/>
</dbReference>
<evidence type="ECO:0000256" key="15">
    <source>
        <dbReference type="ARBA" id="ARBA00022895"/>
    </source>
</evidence>
<dbReference type="CDD" id="cd05171">
    <property type="entry name" value="PIKKc_ATM"/>
    <property type="match status" value="1"/>
</dbReference>
<dbReference type="InterPro" id="IPR003152">
    <property type="entry name" value="FATC_dom"/>
</dbReference>
<evidence type="ECO:0000256" key="1">
    <source>
        <dbReference type="ARBA" id="ARBA00004123"/>
    </source>
</evidence>
<dbReference type="PROSITE" id="PS51189">
    <property type="entry name" value="FAT"/>
    <property type="match status" value="1"/>
</dbReference>
<evidence type="ECO:0000259" key="23">
    <source>
        <dbReference type="PROSITE" id="PS51189"/>
    </source>
</evidence>